<dbReference type="PANTHER" id="PTHR11049:SF5">
    <property type="entry name" value="ACYL-COA THIOESTER HYDROLASE YCIA"/>
    <property type="match status" value="1"/>
</dbReference>
<dbReference type="Gene3D" id="3.10.129.10">
    <property type="entry name" value="Hotdog Thioesterase"/>
    <property type="match status" value="1"/>
</dbReference>
<dbReference type="EC" id="3.1.2.20" evidence="3"/>
<dbReference type="EMBL" id="UOFE01000034">
    <property type="protein sequence ID" value="VAW53548.1"/>
    <property type="molecule type" value="Genomic_DNA"/>
</dbReference>
<dbReference type="SUPFAM" id="SSF54637">
    <property type="entry name" value="Thioesterase/thiol ester dehydrase-isomerase"/>
    <property type="match status" value="1"/>
</dbReference>
<keyword evidence="1 3" id="KW-0378">Hydrolase</keyword>
<dbReference type="GO" id="GO:0009062">
    <property type="term" value="P:fatty acid catabolic process"/>
    <property type="evidence" value="ECO:0007669"/>
    <property type="project" value="TreeGrafter"/>
</dbReference>
<dbReference type="CDD" id="cd03442">
    <property type="entry name" value="BFIT_BACH"/>
    <property type="match status" value="1"/>
</dbReference>
<dbReference type="InterPro" id="IPR006683">
    <property type="entry name" value="Thioestr_dom"/>
</dbReference>
<reference evidence="3" key="1">
    <citation type="submission" date="2018-06" db="EMBL/GenBank/DDBJ databases">
        <authorList>
            <person name="Zhirakovskaya E."/>
        </authorList>
    </citation>
    <scope>NUCLEOTIDE SEQUENCE</scope>
</reference>
<protein>
    <submittedName>
        <fullName evidence="3">Acyl-CoA hydrolase</fullName>
        <ecNumber evidence="3">3.1.2.20</ecNumber>
    </submittedName>
</protein>
<accession>A0A3B0WC36</accession>
<dbReference type="Pfam" id="PF03061">
    <property type="entry name" value="4HBT"/>
    <property type="match status" value="1"/>
</dbReference>
<feature type="domain" description="HotDog ACOT-type" evidence="2">
    <location>
        <begin position="17"/>
        <end position="131"/>
    </location>
</feature>
<dbReference type="PROSITE" id="PS51770">
    <property type="entry name" value="HOTDOG_ACOT"/>
    <property type="match status" value="1"/>
</dbReference>
<evidence type="ECO:0000259" key="2">
    <source>
        <dbReference type="PROSITE" id="PS51770"/>
    </source>
</evidence>
<dbReference type="PANTHER" id="PTHR11049">
    <property type="entry name" value="ACYL COENZYME A THIOESTER HYDROLASE"/>
    <property type="match status" value="1"/>
</dbReference>
<dbReference type="GO" id="GO:0006637">
    <property type="term" value="P:acyl-CoA metabolic process"/>
    <property type="evidence" value="ECO:0007669"/>
    <property type="project" value="TreeGrafter"/>
</dbReference>
<dbReference type="AlphaFoldDB" id="A0A3B0WC36"/>
<dbReference type="GO" id="GO:0052816">
    <property type="term" value="F:long-chain fatty acyl-CoA hydrolase activity"/>
    <property type="evidence" value="ECO:0007669"/>
    <property type="project" value="TreeGrafter"/>
</dbReference>
<organism evidence="3">
    <name type="scientific">hydrothermal vent metagenome</name>
    <dbReference type="NCBI Taxonomy" id="652676"/>
    <lineage>
        <taxon>unclassified sequences</taxon>
        <taxon>metagenomes</taxon>
        <taxon>ecological metagenomes</taxon>
    </lineage>
</organism>
<proteinExistence type="predicted"/>
<dbReference type="InterPro" id="IPR029069">
    <property type="entry name" value="HotDog_dom_sf"/>
</dbReference>
<dbReference type="InterPro" id="IPR033120">
    <property type="entry name" value="HOTDOG_ACOT"/>
</dbReference>
<sequence>MGANVMTTGTNEDCLPKGKIPVIRVPARPADQNPGGSIFGGWIMSYVDIAGSIPALDRVRGPVVTRAVDSFEFKKPVFVGDLISCYADIVSEGRTSMKVKVVVFAERMRKGEISCIKVTEATLTYVAIDENRRPKTFS</sequence>
<gene>
    <name evidence="3" type="ORF">MNBD_GAMMA05-421</name>
</gene>
<evidence type="ECO:0000313" key="3">
    <source>
        <dbReference type="EMBL" id="VAW53548.1"/>
    </source>
</evidence>
<dbReference type="InterPro" id="IPR040170">
    <property type="entry name" value="Cytosol_ACT"/>
</dbReference>
<name>A0A3B0WC36_9ZZZZ</name>
<evidence type="ECO:0000256" key="1">
    <source>
        <dbReference type="ARBA" id="ARBA00022801"/>
    </source>
</evidence>
<dbReference type="GO" id="GO:0005829">
    <property type="term" value="C:cytosol"/>
    <property type="evidence" value="ECO:0007669"/>
    <property type="project" value="TreeGrafter"/>
</dbReference>